<dbReference type="KEGG" id="pprt:ET464_19360"/>
<proteinExistence type="predicted"/>
<dbReference type="InterPro" id="IPR050620">
    <property type="entry name" value="Thioredoxin_H-type-like"/>
</dbReference>
<gene>
    <name evidence="2" type="ORF">ET464_19360</name>
</gene>
<organism evidence="2 3">
    <name type="scientific">Paenibacillus protaetiae</name>
    <dbReference type="NCBI Taxonomy" id="2509456"/>
    <lineage>
        <taxon>Bacteria</taxon>
        <taxon>Bacillati</taxon>
        <taxon>Bacillota</taxon>
        <taxon>Bacilli</taxon>
        <taxon>Bacillales</taxon>
        <taxon>Paenibacillaceae</taxon>
        <taxon>Paenibacillus</taxon>
    </lineage>
</organism>
<sequence>MKQLKTEAEYREAIASNDLSVIVFKTTWCPDCHFIDPFMPDVEQKYAATATFYHIDRDELPDLCSELNILGIPSFVAFRNGQELVRFVNKLRKSREEIEQFIDRAAAVAGALPSEQ</sequence>
<evidence type="ECO:0000313" key="3">
    <source>
        <dbReference type="Proteomes" id="UP000293568"/>
    </source>
</evidence>
<dbReference type="InterPro" id="IPR013766">
    <property type="entry name" value="Thioredoxin_domain"/>
</dbReference>
<evidence type="ECO:0000259" key="1">
    <source>
        <dbReference type="PROSITE" id="PS51352"/>
    </source>
</evidence>
<dbReference type="EMBL" id="CP035492">
    <property type="protein sequence ID" value="QAY68210.1"/>
    <property type="molecule type" value="Genomic_DNA"/>
</dbReference>
<name>A0A4P6EXS9_9BACL</name>
<keyword evidence="3" id="KW-1185">Reference proteome</keyword>
<dbReference type="PANTHER" id="PTHR10438">
    <property type="entry name" value="THIOREDOXIN"/>
    <property type="match status" value="1"/>
</dbReference>
<feature type="domain" description="Thioredoxin" evidence="1">
    <location>
        <begin position="1"/>
        <end position="107"/>
    </location>
</feature>
<dbReference type="InterPro" id="IPR036249">
    <property type="entry name" value="Thioredoxin-like_sf"/>
</dbReference>
<dbReference type="PROSITE" id="PS51352">
    <property type="entry name" value="THIOREDOXIN_2"/>
    <property type="match status" value="1"/>
</dbReference>
<evidence type="ECO:0000313" key="2">
    <source>
        <dbReference type="EMBL" id="QAY68210.1"/>
    </source>
</evidence>
<dbReference type="RefSeq" id="WP_129443796.1">
    <property type="nucleotide sequence ID" value="NZ_CP035492.1"/>
</dbReference>
<dbReference type="CDD" id="cd02947">
    <property type="entry name" value="TRX_family"/>
    <property type="match status" value="1"/>
</dbReference>
<dbReference type="Proteomes" id="UP000293568">
    <property type="component" value="Chromosome"/>
</dbReference>
<dbReference type="Gene3D" id="3.40.30.10">
    <property type="entry name" value="Glutaredoxin"/>
    <property type="match status" value="1"/>
</dbReference>
<dbReference type="PANTHER" id="PTHR10438:SF468">
    <property type="entry name" value="THIOREDOXIN-1-RELATED"/>
    <property type="match status" value="1"/>
</dbReference>
<reference evidence="2 3" key="1">
    <citation type="submission" date="2019-01" db="EMBL/GenBank/DDBJ databases">
        <title>Genome sequencing of strain FW100M-2.</title>
        <authorList>
            <person name="Heo J."/>
            <person name="Kim S.-J."/>
            <person name="Kim J.-S."/>
            <person name="Hong S.-B."/>
            <person name="Kwon S.-W."/>
        </authorList>
    </citation>
    <scope>NUCLEOTIDE SEQUENCE [LARGE SCALE GENOMIC DNA]</scope>
    <source>
        <strain evidence="2 3">FW100M-2</strain>
    </source>
</reference>
<dbReference type="AlphaFoldDB" id="A0A4P6EXS9"/>
<dbReference type="Pfam" id="PF00085">
    <property type="entry name" value="Thioredoxin"/>
    <property type="match status" value="1"/>
</dbReference>
<protein>
    <submittedName>
        <fullName evidence="2">Thioredoxin</fullName>
    </submittedName>
</protein>
<dbReference type="OrthoDB" id="7629852at2"/>
<accession>A0A4P6EXS9</accession>
<dbReference type="SUPFAM" id="SSF52833">
    <property type="entry name" value="Thioredoxin-like"/>
    <property type="match status" value="1"/>
</dbReference>